<accession>X1UBX3</accession>
<organism evidence="1">
    <name type="scientific">marine sediment metagenome</name>
    <dbReference type="NCBI Taxonomy" id="412755"/>
    <lineage>
        <taxon>unclassified sequences</taxon>
        <taxon>metagenomes</taxon>
        <taxon>ecological metagenomes</taxon>
    </lineage>
</organism>
<protein>
    <submittedName>
        <fullName evidence="1">Uncharacterized protein</fullName>
    </submittedName>
</protein>
<dbReference type="EMBL" id="BARW01019958">
    <property type="protein sequence ID" value="GAJ01082.1"/>
    <property type="molecule type" value="Genomic_DNA"/>
</dbReference>
<evidence type="ECO:0000313" key="1">
    <source>
        <dbReference type="EMBL" id="GAJ01082.1"/>
    </source>
</evidence>
<name>X1UBX3_9ZZZZ</name>
<proteinExistence type="predicted"/>
<comment type="caution">
    <text evidence="1">The sequence shown here is derived from an EMBL/GenBank/DDBJ whole genome shotgun (WGS) entry which is preliminary data.</text>
</comment>
<reference evidence="1" key="1">
    <citation type="journal article" date="2014" name="Front. Microbiol.">
        <title>High frequency of phylogenetically diverse reductive dehalogenase-homologous genes in deep subseafloor sedimentary metagenomes.</title>
        <authorList>
            <person name="Kawai M."/>
            <person name="Futagami T."/>
            <person name="Toyoda A."/>
            <person name="Takaki Y."/>
            <person name="Nishi S."/>
            <person name="Hori S."/>
            <person name="Arai W."/>
            <person name="Tsubouchi T."/>
            <person name="Morono Y."/>
            <person name="Uchiyama I."/>
            <person name="Ito T."/>
            <person name="Fujiyama A."/>
            <person name="Inagaki F."/>
            <person name="Takami H."/>
        </authorList>
    </citation>
    <scope>NUCLEOTIDE SEQUENCE</scope>
    <source>
        <strain evidence="1">Expedition CK06-06</strain>
    </source>
</reference>
<sequence>MPTAIASASEIASKWSRVTPLRAADYEAGVRSPRRDWKVETLAAEPRYKEGVTKAAAEGRFGRGVTRVGTAKWQRKAIEVGADRFGPGVAAAGPEYEEGFGPYQAVIAAVTPPERYATGDPRNLKRVEAYSKPLHERKVRG</sequence>
<gene>
    <name evidence="1" type="ORF">S12H4_33813</name>
</gene>
<dbReference type="AlphaFoldDB" id="X1UBX3"/>